<dbReference type="RefSeq" id="WP_189695212.1">
    <property type="nucleotide sequence ID" value="NZ_BNCM01000019.1"/>
</dbReference>
<protein>
    <recommendedName>
        <fullName evidence="2">CHAT domain-containing protein</fullName>
    </recommendedName>
</protein>
<evidence type="ECO:0000313" key="3">
    <source>
        <dbReference type="EMBL" id="MBL0706964.1"/>
    </source>
</evidence>
<evidence type="ECO:0000313" key="4">
    <source>
        <dbReference type="Proteomes" id="UP000639051"/>
    </source>
</evidence>
<accession>A0ABS1K5L2</accession>
<gene>
    <name evidence="3" type="ORF">JJE72_15825</name>
</gene>
<sequence length="455" mass="49268">MSGTGPTEVLFRMADSGSTYAYWRWLDDPDNPQHTVLTPDTVAQAQDLIASAMVDRIDGDGPDRFDPTRRALRDGPLSNPAREAAWSAELAQRLLPPGLAQDLDRRSCAGEDIVLRIIPSPRLARVPWDLLPLPSGRRILEAATVRLDAPAVVNANRGRYPEPWDPQTPDRPLYLLEPPNRPGRHNGNEVIASAAQDLLIERLEHHGAVPGVELGRTTLGRLLRGEPTDKDTAEATGFTAGELPTRLLYYGHADSTPHEPGSAAIHLTDDAAVYGQASPVNGHRPFTALDLLRGTMDAYRRDGDGLDYPGPDETPGHAIWPIPSRAALIGCESGADHRALETFGMVIALLNAGAETVTSTRWTLPTDSAFHDACGTVEMVTTEAVLAVDTAHTGPDPIRAIRDWQLRRLRDWTSGDGRADSNPLVWAALTTHHAPTPAPLTEEEIQAAKAAYAPT</sequence>
<feature type="compositionally biased region" description="Basic and acidic residues" evidence="1">
    <location>
        <begin position="58"/>
        <end position="73"/>
    </location>
</feature>
<keyword evidence="4" id="KW-1185">Reference proteome</keyword>
<evidence type="ECO:0000256" key="1">
    <source>
        <dbReference type="SAM" id="MobiDB-lite"/>
    </source>
</evidence>
<proteinExistence type="predicted"/>
<name>A0ABS1K5L2_9MICC</name>
<dbReference type="EMBL" id="JAERRC010000040">
    <property type="protein sequence ID" value="MBL0706964.1"/>
    <property type="molecule type" value="Genomic_DNA"/>
</dbReference>
<comment type="caution">
    <text evidence="3">The sequence shown here is derived from an EMBL/GenBank/DDBJ whole genome shotgun (WGS) entry which is preliminary data.</text>
</comment>
<dbReference type="Pfam" id="PF12770">
    <property type="entry name" value="CHAT"/>
    <property type="match status" value="1"/>
</dbReference>
<dbReference type="InterPro" id="IPR024983">
    <property type="entry name" value="CHAT_dom"/>
</dbReference>
<dbReference type="Proteomes" id="UP000639051">
    <property type="component" value="Unassembled WGS sequence"/>
</dbReference>
<evidence type="ECO:0000259" key="2">
    <source>
        <dbReference type="Pfam" id="PF12770"/>
    </source>
</evidence>
<organism evidence="3 4">
    <name type="scientific">Sinomonas cellulolyticus</name>
    <dbReference type="NCBI Taxonomy" id="2801916"/>
    <lineage>
        <taxon>Bacteria</taxon>
        <taxon>Bacillati</taxon>
        <taxon>Actinomycetota</taxon>
        <taxon>Actinomycetes</taxon>
        <taxon>Micrococcales</taxon>
        <taxon>Micrococcaceae</taxon>
        <taxon>Sinomonas</taxon>
    </lineage>
</organism>
<reference evidence="3 4" key="1">
    <citation type="submission" date="2021-01" db="EMBL/GenBank/DDBJ databases">
        <title>Genome public.</title>
        <authorList>
            <person name="Liu C."/>
            <person name="Sun Q."/>
        </authorList>
    </citation>
    <scope>NUCLEOTIDE SEQUENCE [LARGE SCALE GENOMIC DNA]</scope>
    <source>
        <strain evidence="3 4">JC656</strain>
    </source>
</reference>
<feature type="domain" description="CHAT" evidence="2">
    <location>
        <begin position="88"/>
        <end position="369"/>
    </location>
</feature>
<feature type="region of interest" description="Disordered" evidence="1">
    <location>
        <begin position="58"/>
        <end position="78"/>
    </location>
</feature>